<dbReference type="EMBL" id="VMRX01000046">
    <property type="protein sequence ID" value="TVT31093.1"/>
    <property type="molecule type" value="Genomic_DNA"/>
</dbReference>
<gene>
    <name evidence="1" type="ORF">FHK81_15570</name>
</gene>
<sequence length="103" mass="11949">MMNFRPKFVVVLISYIFLHGCSGNPIDFKDPTGIPEAPGLLEMLQKNKASILNKPKAKSPTGEADLEQEIKEFEQWRETFHNANELDQFKLWLELKNQEHSFD</sequence>
<accession>A0A558B3P6</accession>
<evidence type="ECO:0000313" key="1">
    <source>
        <dbReference type="EMBL" id="TVT31093.1"/>
    </source>
</evidence>
<dbReference type="RefSeq" id="WP_273134791.1">
    <property type="nucleotide sequence ID" value="NZ_VMRX01000046.1"/>
</dbReference>
<proteinExistence type="predicted"/>
<organism evidence="1 2">
    <name type="scientific">Marinobacter vinifirmus</name>
    <dbReference type="NCBI Taxonomy" id="355591"/>
    <lineage>
        <taxon>Bacteria</taxon>
        <taxon>Pseudomonadati</taxon>
        <taxon>Pseudomonadota</taxon>
        <taxon>Gammaproteobacteria</taxon>
        <taxon>Pseudomonadales</taxon>
        <taxon>Marinobacteraceae</taxon>
        <taxon>Marinobacter</taxon>
    </lineage>
</organism>
<reference evidence="1 2" key="1">
    <citation type="submission" date="2019-07" db="EMBL/GenBank/DDBJ databases">
        <title>The pathways for chlorine oxyanion respiration interact through the shared metabolite chlorate.</title>
        <authorList>
            <person name="Barnum T.P."/>
            <person name="Cheng Y."/>
            <person name="Hill K.A."/>
            <person name="Lucas L.N."/>
            <person name="Carlson H.K."/>
            <person name="Coates J.D."/>
        </authorList>
    </citation>
    <scope>NUCLEOTIDE SEQUENCE [LARGE SCALE GENOMIC DNA]</scope>
    <source>
        <strain evidence="1">UCB</strain>
    </source>
</reference>
<dbReference type="AlphaFoldDB" id="A0A558B3P6"/>
<dbReference type="Proteomes" id="UP000319142">
    <property type="component" value="Unassembled WGS sequence"/>
</dbReference>
<evidence type="ECO:0000313" key="2">
    <source>
        <dbReference type="Proteomes" id="UP000319142"/>
    </source>
</evidence>
<name>A0A558B3P6_9GAMM</name>
<protein>
    <submittedName>
        <fullName evidence="1">Uncharacterized protein</fullName>
    </submittedName>
</protein>
<comment type="caution">
    <text evidence="1">The sequence shown here is derived from an EMBL/GenBank/DDBJ whole genome shotgun (WGS) entry which is preliminary data.</text>
</comment>